<accession>A0A1J4TUK9</accession>
<dbReference type="InterPro" id="IPR003959">
    <property type="entry name" value="ATPase_AAA_core"/>
</dbReference>
<name>A0A1J4TUK9_9BACT</name>
<dbReference type="Gene3D" id="1.10.8.60">
    <property type="match status" value="1"/>
</dbReference>
<dbReference type="PANTHER" id="PTHR43718:SF2">
    <property type="entry name" value="LON PROTEASE HOMOLOG, MITOCHONDRIAL"/>
    <property type="match status" value="1"/>
</dbReference>
<dbReference type="AlphaFoldDB" id="A0A1J4TUK9"/>
<organism evidence="2 3">
    <name type="scientific">Candidatus Gottesmanbacteria bacterium CG1_02_37_22</name>
    <dbReference type="NCBI Taxonomy" id="1805209"/>
    <lineage>
        <taxon>Bacteria</taxon>
        <taxon>Candidatus Gottesmaniibacteriota</taxon>
    </lineage>
</organism>
<dbReference type="InterPro" id="IPR054594">
    <property type="entry name" value="Lon_lid"/>
</dbReference>
<dbReference type="GO" id="GO:0004252">
    <property type="term" value="F:serine-type endopeptidase activity"/>
    <property type="evidence" value="ECO:0007669"/>
    <property type="project" value="InterPro"/>
</dbReference>
<dbReference type="GO" id="GO:0005524">
    <property type="term" value="F:ATP binding"/>
    <property type="evidence" value="ECO:0007669"/>
    <property type="project" value="InterPro"/>
</dbReference>
<dbReference type="GO" id="GO:0006515">
    <property type="term" value="P:protein quality control for misfolded or incompletely synthesized proteins"/>
    <property type="evidence" value="ECO:0007669"/>
    <property type="project" value="TreeGrafter"/>
</dbReference>
<comment type="caution">
    <text evidence="2">The sequence shown here is derived from an EMBL/GenBank/DDBJ whole genome shotgun (WGS) entry which is preliminary data.</text>
</comment>
<dbReference type="Gene3D" id="3.40.50.300">
    <property type="entry name" value="P-loop containing nucleotide triphosphate hydrolases"/>
    <property type="match status" value="1"/>
</dbReference>
<dbReference type="InterPro" id="IPR027417">
    <property type="entry name" value="P-loop_NTPase"/>
</dbReference>
<protein>
    <recommendedName>
        <fullName evidence="1">AAA+ ATPase domain-containing protein</fullName>
    </recommendedName>
</protein>
<feature type="domain" description="AAA+ ATPase" evidence="1">
    <location>
        <begin position="126"/>
        <end position="274"/>
    </location>
</feature>
<sequence length="360" mass="40617">MNNTTQGLDLTELTKIKQRLETADLPPDLREKAETLINRATLSFKYSGYFSSFDQVSKYIDWITALPWNKISEDNLNIAHAQTILEEHHYGLKDIKDRILEYLSVMKMNIEKAKNDPTLENVNFMRAPILFFVGLVGTGKTTIALSIAKAMNRKFIRIPFGGMGSALDLRGQSRIHPEAEVGQVIKALRRAGTKNPVILLDELDRVSEQARADIMGVLVELLDPEQNIAFTDHYIDFPFDLSQVLFIATANNTGNISTAVIDRLEPIQMPSYTDEEKTIIAKSYVFKNILNESGLTPNQLTIDEDVWPTIVRPLGFDSGIRTLERTINGICRKVARMIIEGQGSSFRITVNNVKQFLPSW</sequence>
<dbReference type="PANTHER" id="PTHR43718">
    <property type="entry name" value="LON PROTEASE"/>
    <property type="match status" value="1"/>
</dbReference>
<dbReference type="Proteomes" id="UP000183120">
    <property type="component" value="Unassembled WGS sequence"/>
</dbReference>
<evidence type="ECO:0000259" key="1">
    <source>
        <dbReference type="SMART" id="SM00382"/>
    </source>
</evidence>
<proteinExistence type="predicted"/>
<dbReference type="Pfam" id="PF22667">
    <property type="entry name" value="Lon_lid"/>
    <property type="match status" value="1"/>
</dbReference>
<dbReference type="EMBL" id="MNUY01000004">
    <property type="protein sequence ID" value="OIO15642.1"/>
    <property type="molecule type" value="Genomic_DNA"/>
</dbReference>
<dbReference type="InterPro" id="IPR003593">
    <property type="entry name" value="AAA+_ATPase"/>
</dbReference>
<evidence type="ECO:0000313" key="3">
    <source>
        <dbReference type="Proteomes" id="UP000183120"/>
    </source>
</evidence>
<reference evidence="2 3" key="1">
    <citation type="journal article" date="2016" name="Environ. Microbiol.">
        <title>Genomic resolution of a cold subsurface aquifer community provides metabolic insights for novel microbes adapted to high CO concentrations.</title>
        <authorList>
            <person name="Probst A.J."/>
            <person name="Castelle C.J."/>
            <person name="Singh A."/>
            <person name="Brown C.T."/>
            <person name="Anantharaman K."/>
            <person name="Sharon I."/>
            <person name="Hug L.A."/>
            <person name="Burstein D."/>
            <person name="Emerson J.B."/>
            <person name="Thomas B.C."/>
            <person name="Banfield J.F."/>
        </authorList>
    </citation>
    <scope>NUCLEOTIDE SEQUENCE [LARGE SCALE GENOMIC DNA]</scope>
    <source>
        <strain evidence="2">CG1_02_37_22</strain>
    </source>
</reference>
<dbReference type="SMART" id="SM00382">
    <property type="entry name" value="AAA"/>
    <property type="match status" value="1"/>
</dbReference>
<dbReference type="Pfam" id="PF00004">
    <property type="entry name" value="AAA"/>
    <property type="match status" value="1"/>
</dbReference>
<gene>
    <name evidence="2" type="ORF">AUJ73_00240</name>
</gene>
<dbReference type="GO" id="GO:0016887">
    <property type="term" value="F:ATP hydrolysis activity"/>
    <property type="evidence" value="ECO:0007669"/>
    <property type="project" value="InterPro"/>
</dbReference>
<evidence type="ECO:0000313" key="2">
    <source>
        <dbReference type="EMBL" id="OIO15642.1"/>
    </source>
</evidence>
<dbReference type="STRING" id="1805209.AUJ73_00240"/>
<dbReference type="GO" id="GO:0004176">
    <property type="term" value="F:ATP-dependent peptidase activity"/>
    <property type="evidence" value="ECO:0007669"/>
    <property type="project" value="InterPro"/>
</dbReference>
<dbReference type="SUPFAM" id="SSF52540">
    <property type="entry name" value="P-loop containing nucleoside triphosphate hydrolases"/>
    <property type="match status" value="1"/>
</dbReference>
<dbReference type="InterPro" id="IPR027065">
    <property type="entry name" value="Lon_Prtase"/>
</dbReference>